<accession>A0A392VMZ9</accession>
<dbReference type="AlphaFoldDB" id="A0A392VMZ9"/>
<reference evidence="1 2" key="1">
    <citation type="journal article" date="2018" name="Front. Plant Sci.">
        <title>Red Clover (Trifolium pratense) and Zigzag Clover (T. medium) - A Picture of Genomic Similarities and Differences.</title>
        <authorList>
            <person name="Dluhosova J."/>
            <person name="Istvanek J."/>
            <person name="Nedelnik J."/>
            <person name="Repkova J."/>
        </authorList>
    </citation>
    <scope>NUCLEOTIDE SEQUENCE [LARGE SCALE GENOMIC DNA]</scope>
    <source>
        <strain evidence="2">cv. 10/8</strain>
        <tissue evidence="1">Leaf</tissue>
    </source>
</reference>
<dbReference type="EMBL" id="LXQA011184253">
    <property type="protein sequence ID" value="MCI88115.1"/>
    <property type="molecule type" value="Genomic_DNA"/>
</dbReference>
<sequence>MSACATRSFQKPLLLLDHRTAQRANTPA</sequence>
<keyword evidence="2" id="KW-1185">Reference proteome</keyword>
<dbReference type="Proteomes" id="UP000265520">
    <property type="component" value="Unassembled WGS sequence"/>
</dbReference>
<proteinExistence type="predicted"/>
<organism evidence="1 2">
    <name type="scientific">Trifolium medium</name>
    <dbReference type="NCBI Taxonomy" id="97028"/>
    <lineage>
        <taxon>Eukaryota</taxon>
        <taxon>Viridiplantae</taxon>
        <taxon>Streptophyta</taxon>
        <taxon>Embryophyta</taxon>
        <taxon>Tracheophyta</taxon>
        <taxon>Spermatophyta</taxon>
        <taxon>Magnoliopsida</taxon>
        <taxon>eudicotyledons</taxon>
        <taxon>Gunneridae</taxon>
        <taxon>Pentapetalae</taxon>
        <taxon>rosids</taxon>
        <taxon>fabids</taxon>
        <taxon>Fabales</taxon>
        <taxon>Fabaceae</taxon>
        <taxon>Papilionoideae</taxon>
        <taxon>50 kb inversion clade</taxon>
        <taxon>NPAAA clade</taxon>
        <taxon>Hologalegina</taxon>
        <taxon>IRL clade</taxon>
        <taxon>Trifolieae</taxon>
        <taxon>Trifolium</taxon>
    </lineage>
</organism>
<protein>
    <submittedName>
        <fullName evidence="1">Uncharacterized protein</fullName>
    </submittedName>
</protein>
<evidence type="ECO:0000313" key="2">
    <source>
        <dbReference type="Proteomes" id="UP000265520"/>
    </source>
</evidence>
<feature type="non-terminal residue" evidence="1">
    <location>
        <position position="28"/>
    </location>
</feature>
<name>A0A392VMZ9_9FABA</name>
<comment type="caution">
    <text evidence="1">The sequence shown here is derived from an EMBL/GenBank/DDBJ whole genome shotgun (WGS) entry which is preliminary data.</text>
</comment>
<evidence type="ECO:0000313" key="1">
    <source>
        <dbReference type="EMBL" id="MCI88115.1"/>
    </source>
</evidence>